<reference evidence="1" key="1">
    <citation type="journal article" date="2023" name="Mol. Phylogenet. Evol.">
        <title>Genome-scale phylogeny and comparative genomics of the fungal order Sordariales.</title>
        <authorList>
            <person name="Hensen N."/>
            <person name="Bonometti L."/>
            <person name="Westerberg I."/>
            <person name="Brannstrom I.O."/>
            <person name="Guillou S."/>
            <person name="Cros-Aarteil S."/>
            <person name="Calhoun S."/>
            <person name="Haridas S."/>
            <person name="Kuo A."/>
            <person name="Mondo S."/>
            <person name="Pangilinan J."/>
            <person name="Riley R."/>
            <person name="LaButti K."/>
            <person name="Andreopoulos B."/>
            <person name="Lipzen A."/>
            <person name="Chen C."/>
            <person name="Yan M."/>
            <person name="Daum C."/>
            <person name="Ng V."/>
            <person name="Clum A."/>
            <person name="Steindorff A."/>
            <person name="Ohm R.A."/>
            <person name="Martin F."/>
            <person name="Silar P."/>
            <person name="Natvig D.O."/>
            <person name="Lalanne C."/>
            <person name="Gautier V."/>
            <person name="Ament-Velasquez S.L."/>
            <person name="Kruys A."/>
            <person name="Hutchinson M.I."/>
            <person name="Powell A.J."/>
            <person name="Barry K."/>
            <person name="Miller A.N."/>
            <person name="Grigoriev I.V."/>
            <person name="Debuchy R."/>
            <person name="Gladieux P."/>
            <person name="Hiltunen Thoren M."/>
            <person name="Johannesson H."/>
        </authorList>
    </citation>
    <scope>NUCLEOTIDE SEQUENCE</scope>
    <source>
        <strain evidence="1">CBS 508.74</strain>
    </source>
</reference>
<proteinExistence type="predicted"/>
<dbReference type="EMBL" id="MU853359">
    <property type="protein sequence ID" value="KAK4108881.1"/>
    <property type="molecule type" value="Genomic_DNA"/>
</dbReference>
<dbReference type="GeneID" id="89933511"/>
<accession>A0AAN6T949</accession>
<sequence>MRPAVWLQTCLVADLSCRIVLSHCLVVLPCRIALSGCAAWYGRATLRENRNNSDSECPPSVVRLVVPSGAPQVPQVPQSGRDMV</sequence>
<name>A0AAN6T949_9PEZI</name>
<evidence type="ECO:0000313" key="1">
    <source>
        <dbReference type="EMBL" id="KAK4108881.1"/>
    </source>
</evidence>
<gene>
    <name evidence="1" type="ORF">N656DRAFT_361897</name>
</gene>
<dbReference type="RefSeq" id="XP_064666451.1">
    <property type="nucleotide sequence ID" value="XM_064809387.1"/>
</dbReference>
<dbReference type="Proteomes" id="UP001302812">
    <property type="component" value="Unassembled WGS sequence"/>
</dbReference>
<evidence type="ECO:0000313" key="2">
    <source>
        <dbReference type="Proteomes" id="UP001302812"/>
    </source>
</evidence>
<organism evidence="1 2">
    <name type="scientific">Canariomyces notabilis</name>
    <dbReference type="NCBI Taxonomy" id="2074819"/>
    <lineage>
        <taxon>Eukaryota</taxon>
        <taxon>Fungi</taxon>
        <taxon>Dikarya</taxon>
        <taxon>Ascomycota</taxon>
        <taxon>Pezizomycotina</taxon>
        <taxon>Sordariomycetes</taxon>
        <taxon>Sordariomycetidae</taxon>
        <taxon>Sordariales</taxon>
        <taxon>Chaetomiaceae</taxon>
        <taxon>Canariomyces</taxon>
    </lineage>
</organism>
<protein>
    <submittedName>
        <fullName evidence="1">Uncharacterized protein</fullName>
    </submittedName>
</protein>
<reference evidence="1" key="2">
    <citation type="submission" date="2023-05" db="EMBL/GenBank/DDBJ databases">
        <authorList>
            <consortium name="Lawrence Berkeley National Laboratory"/>
            <person name="Steindorff A."/>
            <person name="Hensen N."/>
            <person name="Bonometti L."/>
            <person name="Westerberg I."/>
            <person name="Brannstrom I.O."/>
            <person name="Guillou S."/>
            <person name="Cros-Aarteil S."/>
            <person name="Calhoun S."/>
            <person name="Haridas S."/>
            <person name="Kuo A."/>
            <person name="Mondo S."/>
            <person name="Pangilinan J."/>
            <person name="Riley R."/>
            <person name="Labutti K."/>
            <person name="Andreopoulos B."/>
            <person name="Lipzen A."/>
            <person name="Chen C."/>
            <person name="Yanf M."/>
            <person name="Daum C."/>
            <person name="Ng V."/>
            <person name="Clum A."/>
            <person name="Ohm R."/>
            <person name="Martin F."/>
            <person name="Silar P."/>
            <person name="Natvig D."/>
            <person name="Lalanne C."/>
            <person name="Gautier V."/>
            <person name="Ament-Velasquez S.L."/>
            <person name="Kruys A."/>
            <person name="Hutchinson M.I."/>
            <person name="Powell A.J."/>
            <person name="Barry K."/>
            <person name="Miller A.N."/>
            <person name="Grigoriev I.V."/>
            <person name="Debuchy R."/>
            <person name="Gladieux P."/>
            <person name="Thoren M.H."/>
            <person name="Johannesson H."/>
        </authorList>
    </citation>
    <scope>NUCLEOTIDE SEQUENCE</scope>
    <source>
        <strain evidence="1">CBS 508.74</strain>
    </source>
</reference>
<comment type="caution">
    <text evidence="1">The sequence shown here is derived from an EMBL/GenBank/DDBJ whole genome shotgun (WGS) entry which is preliminary data.</text>
</comment>
<dbReference type="AlphaFoldDB" id="A0AAN6T949"/>
<keyword evidence="2" id="KW-1185">Reference proteome</keyword>